<evidence type="ECO:0000259" key="4">
    <source>
        <dbReference type="PROSITE" id="PS50887"/>
    </source>
</evidence>
<accession>A0A1E5E391</accession>
<feature type="transmembrane region" description="Helical" evidence="1">
    <location>
        <begin position="47"/>
        <end position="80"/>
    </location>
</feature>
<keyword evidence="1" id="KW-1133">Transmembrane helix</keyword>
<keyword evidence="1" id="KW-0472">Membrane</keyword>
<evidence type="ECO:0000313" key="5">
    <source>
        <dbReference type="EMBL" id="OEF25783.1"/>
    </source>
</evidence>
<dbReference type="NCBIfam" id="TIGR00229">
    <property type="entry name" value="sensory_box"/>
    <property type="match status" value="2"/>
</dbReference>
<dbReference type="PANTHER" id="PTHR46663:SF3">
    <property type="entry name" value="SLL0267 PROTEIN"/>
    <property type="match status" value="1"/>
</dbReference>
<evidence type="ECO:0000256" key="1">
    <source>
        <dbReference type="SAM" id="Phobius"/>
    </source>
</evidence>
<feature type="transmembrane region" description="Helical" evidence="1">
    <location>
        <begin position="92"/>
        <end position="112"/>
    </location>
</feature>
<feature type="domain" description="PAS" evidence="2">
    <location>
        <begin position="263"/>
        <end position="302"/>
    </location>
</feature>
<gene>
    <name evidence="5" type="ORF">A1QC_08440</name>
</gene>
<dbReference type="CDD" id="cd01949">
    <property type="entry name" value="GGDEF"/>
    <property type="match status" value="1"/>
</dbReference>
<dbReference type="Pfam" id="PF00990">
    <property type="entry name" value="GGDEF"/>
    <property type="match status" value="1"/>
</dbReference>
<dbReference type="SMART" id="SM00267">
    <property type="entry name" value="GGDEF"/>
    <property type="match status" value="1"/>
</dbReference>
<feature type="transmembrane region" description="Helical" evidence="1">
    <location>
        <begin position="15"/>
        <end position="35"/>
    </location>
</feature>
<dbReference type="EMBL" id="AJYK02000058">
    <property type="protein sequence ID" value="OEF25783.1"/>
    <property type="molecule type" value="Genomic_DNA"/>
</dbReference>
<name>A0A1E5E391_9VIBR</name>
<comment type="caution">
    <text evidence="5">The sequence shown here is derived from an EMBL/GenBank/DDBJ whole genome shotgun (WGS) entry which is preliminary data.</text>
</comment>
<dbReference type="NCBIfam" id="TIGR00254">
    <property type="entry name" value="GGDEF"/>
    <property type="match status" value="1"/>
</dbReference>
<protein>
    <submittedName>
        <fullName evidence="5">Diguanylate cyclase</fullName>
    </submittedName>
</protein>
<dbReference type="Pfam" id="PF13426">
    <property type="entry name" value="PAS_9"/>
    <property type="match status" value="1"/>
</dbReference>
<dbReference type="PANTHER" id="PTHR46663">
    <property type="entry name" value="DIGUANYLATE CYCLASE DGCT-RELATED"/>
    <property type="match status" value="1"/>
</dbReference>
<dbReference type="InterPro" id="IPR013656">
    <property type="entry name" value="PAS_4"/>
</dbReference>
<proteinExistence type="predicted"/>
<dbReference type="Gene3D" id="3.30.450.20">
    <property type="entry name" value="PAS domain"/>
    <property type="match status" value="2"/>
</dbReference>
<dbReference type="PROSITE" id="PS50113">
    <property type="entry name" value="PAC"/>
    <property type="match status" value="1"/>
</dbReference>
<dbReference type="PROSITE" id="PS50112">
    <property type="entry name" value="PAS"/>
    <property type="match status" value="1"/>
</dbReference>
<dbReference type="RefSeq" id="WP_017025137.1">
    <property type="nucleotide sequence ID" value="NZ_AJYK02000058.1"/>
</dbReference>
<dbReference type="Pfam" id="PF08448">
    <property type="entry name" value="PAS_4"/>
    <property type="match status" value="1"/>
</dbReference>
<dbReference type="Proteomes" id="UP000094070">
    <property type="component" value="Unassembled WGS sequence"/>
</dbReference>
<dbReference type="eggNOG" id="COG5001">
    <property type="taxonomic scope" value="Bacteria"/>
</dbReference>
<dbReference type="PROSITE" id="PS50887">
    <property type="entry name" value="GGDEF"/>
    <property type="match status" value="1"/>
</dbReference>
<dbReference type="InterPro" id="IPR000014">
    <property type="entry name" value="PAS"/>
</dbReference>
<dbReference type="SUPFAM" id="SSF55073">
    <property type="entry name" value="Nucleotide cyclase"/>
    <property type="match status" value="1"/>
</dbReference>
<dbReference type="InterPro" id="IPR052163">
    <property type="entry name" value="DGC-Regulatory_Protein"/>
</dbReference>
<feature type="domain" description="PAC" evidence="3">
    <location>
        <begin position="329"/>
        <end position="381"/>
    </location>
</feature>
<evidence type="ECO:0000259" key="2">
    <source>
        <dbReference type="PROSITE" id="PS50112"/>
    </source>
</evidence>
<keyword evidence="1" id="KW-0812">Transmembrane</keyword>
<feature type="domain" description="GGDEF" evidence="4">
    <location>
        <begin position="413"/>
        <end position="546"/>
    </location>
</feature>
<dbReference type="InterPro" id="IPR043128">
    <property type="entry name" value="Rev_trsase/Diguanyl_cyclase"/>
</dbReference>
<evidence type="ECO:0000259" key="3">
    <source>
        <dbReference type="PROSITE" id="PS50113"/>
    </source>
</evidence>
<keyword evidence="6" id="KW-1185">Reference proteome</keyword>
<dbReference type="CDD" id="cd00130">
    <property type="entry name" value="PAS"/>
    <property type="match status" value="2"/>
</dbReference>
<dbReference type="Gene3D" id="3.30.70.270">
    <property type="match status" value="1"/>
</dbReference>
<dbReference type="SUPFAM" id="SSF55785">
    <property type="entry name" value="PYP-like sensor domain (PAS domain)"/>
    <property type="match status" value="2"/>
</dbReference>
<organism evidence="5 6">
    <name type="scientific">Vibrio rumoiensis 1S-45</name>
    <dbReference type="NCBI Taxonomy" id="1188252"/>
    <lineage>
        <taxon>Bacteria</taxon>
        <taxon>Pseudomonadati</taxon>
        <taxon>Pseudomonadota</taxon>
        <taxon>Gammaproteobacteria</taxon>
        <taxon>Vibrionales</taxon>
        <taxon>Vibrionaceae</taxon>
        <taxon>Vibrio</taxon>
    </lineage>
</organism>
<dbReference type="SMART" id="SM00091">
    <property type="entry name" value="PAS"/>
    <property type="match status" value="2"/>
</dbReference>
<evidence type="ECO:0000313" key="6">
    <source>
        <dbReference type="Proteomes" id="UP000094070"/>
    </source>
</evidence>
<dbReference type="InterPro" id="IPR000700">
    <property type="entry name" value="PAS-assoc_C"/>
</dbReference>
<dbReference type="InterPro" id="IPR000160">
    <property type="entry name" value="GGDEF_dom"/>
</dbReference>
<dbReference type="InterPro" id="IPR035965">
    <property type="entry name" value="PAS-like_dom_sf"/>
</dbReference>
<dbReference type="SMART" id="SM00086">
    <property type="entry name" value="PAC"/>
    <property type="match status" value="2"/>
</dbReference>
<reference evidence="5 6" key="1">
    <citation type="journal article" date="2012" name="Science">
        <title>Ecological populations of bacteria act as socially cohesive units of antibiotic production and resistance.</title>
        <authorList>
            <person name="Cordero O.X."/>
            <person name="Wildschutte H."/>
            <person name="Kirkup B."/>
            <person name="Proehl S."/>
            <person name="Ngo L."/>
            <person name="Hussain F."/>
            <person name="Le Roux F."/>
            <person name="Mincer T."/>
            <person name="Polz M.F."/>
        </authorList>
    </citation>
    <scope>NUCLEOTIDE SEQUENCE [LARGE SCALE GENOMIC DNA]</scope>
    <source>
        <strain evidence="5 6">1S-45</strain>
    </source>
</reference>
<sequence>MSDTTQKSPNADYLYLKYFFIALSLINLIAGLLIWPEHVLNSEFSYFIFLPIVMVSALYAGFYAGLIVTSLICVGMLLLCPLLVDTAFLENSISSVNITIFALICSLLSYYLERTYCSNNTPQSIPYPVGNSNTDHKLIHSIIESSPNMMGYWDKNLRCHYANHAFSQWFDIPPKDIIGIHFLELVGEQLFALNKPYIDGVLQGESQRFERILNKTDGSIGHIIGHYIPDFDIDGTVKGFAIQANEVTVLKETEAKTKLAACVFDNTLDGVMITDVAGTILSVNPSFTNITGYTQNEAIGQTPRILQSNQYDQGFYNAMWQEIATEGRWNGDIWNRRKDGQTYLQRMNITMVKDENNKPIHYVAVFSDITSLWRKDERIKHLAFHDALTNLPNRTLLMERLEKILSNTTINEPNIALMFLDLDGFKFVNDKFGHNTGDNLLKEVARRLSLLTQKSDTVARVGGDEFIFILSNPQGKKYVTEIATQILYSINQPINILDDECQIGVSIGIAMSPENGSTPEALIRMADDAMYIAKSSKQNKIIFSSVDGQQSFNTV</sequence>
<dbReference type="InterPro" id="IPR001610">
    <property type="entry name" value="PAC"/>
</dbReference>
<dbReference type="STRING" id="1188252.A1QC_08440"/>
<dbReference type="InterPro" id="IPR029787">
    <property type="entry name" value="Nucleotide_cyclase"/>
</dbReference>
<dbReference type="AlphaFoldDB" id="A0A1E5E391"/>